<protein>
    <submittedName>
        <fullName evidence="3">UGSC family (Seleno)protein</fullName>
    </submittedName>
</protein>
<dbReference type="InterPro" id="IPR057767">
    <property type="entry name" value="UGSC-like_dom"/>
</dbReference>
<proteinExistence type="predicted"/>
<accession>A0ABV5G446</accession>
<evidence type="ECO:0000313" key="3">
    <source>
        <dbReference type="EMBL" id="MFB9073709.1"/>
    </source>
</evidence>
<feature type="compositionally biased region" description="Low complexity" evidence="1">
    <location>
        <begin position="34"/>
        <end position="46"/>
    </location>
</feature>
<evidence type="ECO:0000256" key="1">
    <source>
        <dbReference type="SAM" id="MobiDB-lite"/>
    </source>
</evidence>
<dbReference type="PROSITE" id="PS50077">
    <property type="entry name" value="HEAT_REPEAT"/>
    <property type="match status" value="1"/>
</dbReference>
<dbReference type="Proteomes" id="UP001589575">
    <property type="component" value="Unassembled WGS sequence"/>
</dbReference>
<sequence>MRICWPAATSAASSSTSSRSASMTHTILDPTGRGAQPAGSAAGPADPQDRPTPELAPRPASLAGARVGLLDNTKHNALLFLTVVGELLVEEHGAASVGIVETKKNFSIPVDEEIVSRYRESCDVVVTGVGDCGSCSAAAVADGINFERAGLPAAVVLTDAFDITGRTMAGVQGAPDYEWIRTEHPMAVLTEEQVRERARLLLPEILSTLTDPDREVRA</sequence>
<gene>
    <name evidence="3" type="ORF">ACFFX0_21890</name>
</gene>
<dbReference type="Pfam" id="PF24696">
    <property type="entry name" value="UGSC"/>
    <property type="match status" value="1"/>
</dbReference>
<comment type="caution">
    <text evidence="3">The sequence shown here is derived from an EMBL/GenBank/DDBJ whole genome shotgun (WGS) entry which is preliminary data.</text>
</comment>
<dbReference type="NCBIfam" id="NF041046">
    <property type="entry name" value="UGSC_fam"/>
    <property type="match status" value="1"/>
</dbReference>
<keyword evidence="4" id="KW-1185">Reference proteome</keyword>
<feature type="compositionally biased region" description="Low complexity" evidence="1">
    <location>
        <begin position="7"/>
        <end position="22"/>
    </location>
</feature>
<evidence type="ECO:0000313" key="4">
    <source>
        <dbReference type="Proteomes" id="UP001589575"/>
    </source>
</evidence>
<dbReference type="InterPro" id="IPR021133">
    <property type="entry name" value="HEAT_type_2"/>
</dbReference>
<feature type="domain" description="UGSC-like" evidence="2">
    <location>
        <begin position="27"/>
        <end position="210"/>
    </location>
</feature>
<reference evidence="3 4" key="1">
    <citation type="submission" date="2024-09" db="EMBL/GenBank/DDBJ databases">
        <authorList>
            <person name="Sun Q."/>
            <person name="Mori K."/>
        </authorList>
    </citation>
    <scope>NUCLEOTIDE SEQUENCE [LARGE SCALE GENOMIC DNA]</scope>
    <source>
        <strain evidence="3 4">CCM 7609</strain>
    </source>
</reference>
<dbReference type="EMBL" id="JBHMFI010000001">
    <property type="protein sequence ID" value="MFB9073709.1"/>
    <property type="molecule type" value="Genomic_DNA"/>
</dbReference>
<organism evidence="3 4">
    <name type="scientific">Citricoccus parietis</name>
    <dbReference type="NCBI Taxonomy" id="592307"/>
    <lineage>
        <taxon>Bacteria</taxon>
        <taxon>Bacillati</taxon>
        <taxon>Actinomycetota</taxon>
        <taxon>Actinomycetes</taxon>
        <taxon>Micrococcales</taxon>
        <taxon>Micrococcaceae</taxon>
        <taxon>Citricoccus</taxon>
    </lineage>
</organism>
<evidence type="ECO:0000259" key="2">
    <source>
        <dbReference type="Pfam" id="PF24696"/>
    </source>
</evidence>
<dbReference type="InterPro" id="IPR049831">
    <property type="entry name" value="UGSC_seleno"/>
</dbReference>
<name>A0ABV5G446_9MICC</name>
<feature type="region of interest" description="Disordered" evidence="1">
    <location>
        <begin position="1"/>
        <end position="59"/>
    </location>
</feature>